<reference evidence="1 2" key="1">
    <citation type="submission" date="2019-03" db="EMBL/GenBank/DDBJ databases">
        <title>Genomic Encyclopedia of Type Strains, Phase IV (KMG-IV): sequencing the most valuable type-strain genomes for metagenomic binning, comparative biology and taxonomic classification.</title>
        <authorList>
            <person name="Goeker M."/>
        </authorList>
    </citation>
    <scope>NUCLEOTIDE SEQUENCE [LARGE SCALE GENOMIC DNA]</scope>
    <source>
        <strain evidence="1 2">DSM 28867</strain>
    </source>
</reference>
<protein>
    <submittedName>
        <fullName evidence="1">Uncharacterized protein</fullName>
    </submittedName>
</protein>
<accession>A0A4R7ZBC7</accession>
<gene>
    <name evidence="1" type="ORF">EDD63_13010</name>
</gene>
<dbReference type="Proteomes" id="UP000294743">
    <property type="component" value="Unassembled WGS sequence"/>
</dbReference>
<dbReference type="EMBL" id="SODD01000030">
    <property type="protein sequence ID" value="TDW14817.1"/>
    <property type="molecule type" value="Genomic_DNA"/>
</dbReference>
<organism evidence="1 2">
    <name type="scientific">Breznakia blatticola</name>
    <dbReference type="NCBI Taxonomy" id="1754012"/>
    <lineage>
        <taxon>Bacteria</taxon>
        <taxon>Bacillati</taxon>
        <taxon>Bacillota</taxon>
        <taxon>Erysipelotrichia</taxon>
        <taxon>Erysipelotrichales</taxon>
        <taxon>Erysipelotrichaceae</taxon>
        <taxon>Breznakia</taxon>
    </lineage>
</organism>
<evidence type="ECO:0000313" key="2">
    <source>
        <dbReference type="Proteomes" id="UP000294743"/>
    </source>
</evidence>
<comment type="caution">
    <text evidence="1">The sequence shown here is derived from an EMBL/GenBank/DDBJ whole genome shotgun (WGS) entry which is preliminary data.</text>
</comment>
<dbReference type="AlphaFoldDB" id="A0A4R7ZBC7"/>
<evidence type="ECO:0000313" key="1">
    <source>
        <dbReference type="EMBL" id="TDW14817.1"/>
    </source>
</evidence>
<name>A0A4R7ZBC7_9FIRM</name>
<keyword evidence="2" id="KW-1185">Reference proteome</keyword>
<proteinExistence type="predicted"/>
<sequence length="58" mass="6646">MVLITSCITVYKLFYIFQTSVLATYNEENGEIEVEEFIDSIVSVKHLALPEKTEVSLF</sequence>